<dbReference type="Proteomes" id="UP000472273">
    <property type="component" value="Unplaced"/>
</dbReference>
<evidence type="ECO:0000256" key="11">
    <source>
        <dbReference type="PROSITE-ProRule" id="PRU00108"/>
    </source>
</evidence>
<keyword evidence="9 11" id="KW-0539">Nucleus</keyword>
<evidence type="ECO:0000313" key="16">
    <source>
        <dbReference type="Proteomes" id="UP000472273"/>
    </source>
</evidence>
<evidence type="ECO:0000256" key="4">
    <source>
        <dbReference type="ARBA" id="ARBA00022473"/>
    </source>
</evidence>
<dbReference type="GO" id="GO:0000981">
    <property type="term" value="F:DNA-binding transcription factor activity, RNA polymerase II-specific"/>
    <property type="evidence" value="ECO:0007669"/>
    <property type="project" value="InterPro"/>
</dbReference>
<feature type="domain" description="Homeobox" evidence="14">
    <location>
        <begin position="128"/>
        <end position="188"/>
    </location>
</feature>
<dbReference type="InterPro" id="IPR009057">
    <property type="entry name" value="Homeodomain-like_sf"/>
</dbReference>
<evidence type="ECO:0000256" key="12">
    <source>
        <dbReference type="RuleBase" id="RU000682"/>
    </source>
</evidence>
<dbReference type="GO" id="GO:0005634">
    <property type="term" value="C:nucleus"/>
    <property type="evidence" value="ECO:0007669"/>
    <property type="project" value="UniProtKB-SubCell"/>
</dbReference>
<evidence type="ECO:0000256" key="8">
    <source>
        <dbReference type="ARBA" id="ARBA00023163"/>
    </source>
</evidence>
<evidence type="ECO:0000313" key="15">
    <source>
        <dbReference type="Ensembl" id="ENSPTXP00000026108.1"/>
    </source>
</evidence>
<evidence type="ECO:0000256" key="13">
    <source>
        <dbReference type="SAM" id="MobiDB-lite"/>
    </source>
</evidence>
<dbReference type="OMA" id="YRMYPWM"/>
<dbReference type="InterPro" id="IPR001356">
    <property type="entry name" value="HD"/>
</dbReference>
<keyword evidence="7 11" id="KW-0371">Homeobox</keyword>
<dbReference type="CDD" id="cd00086">
    <property type="entry name" value="homeodomain"/>
    <property type="match status" value="1"/>
</dbReference>
<comment type="subcellular location">
    <subcellularLocation>
        <location evidence="2 11 12">Nucleus</location>
    </subcellularLocation>
</comment>
<dbReference type="InterPro" id="IPR050296">
    <property type="entry name" value="Antp_homeobox"/>
</dbReference>
<feature type="DNA-binding region" description="Homeobox" evidence="11">
    <location>
        <begin position="130"/>
        <end position="189"/>
    </location>
</feature>
<evidence type="ECO:0000256" key="3">
    <source>
        <dbReference type="ARBA" id="ARBA00009107"/>
    </source>
</evidence>
<reference evidence="15" key="1">
    <citation type="submission" date="2025-08" db="UniProtKB">
        <authorList>
            <consortium name="Ensembl"/>
        </authorList>
    </citation>
    <scope>IDENTIFICATION</scope>
</reference>
<keyword evidence="6 11" id="KW-0238">DNA-binding</keyword>
<evidence type="ECO:0000256" key="9">
    <source>
        <dbReference type="ARBA" id="ARBA00023242"/>
    </source>
</evidence>
<dbReference type="PRINTS" id="PR00024">
    <property type="entry name" value="HOMEOBOX"/>
</dbReference>
<name>A0A670ZTJ0_PSETE</name>
<dbReference type="SMART" id="SM00389">
    <property type="entry name" value="HOX"/>
    <property type="match status" value="1"/>
</dbReference>
<evidence type="ECO:0000256" key="10">
    <source>
        <dbReference type="ARBA" id="ARBA00040116"/>
    </source>
</evidence>
<dbReference type="PROSITE" id="PS00027">
    <property type="entry name" value="HOMEOBOX_1"/>
    <property type="match status" value="1"/>
</dbReference>
<sequence>MSSSYYVSALFSKYTTGAASLFQNAEPTSCSFATNSQRNGYGPGTSGFTSSMPALYNVNSAIYQTLFSSGYSLGFATYNLHCSSFDQNIPVLCNDLTKSNSEKAEASNLHSQAESNFQIYPWMTFSGMGDLRARLQPKVYQTLELEKEFHFNRYLTCRRRIEIAHALSLTERHIKIWFQNRRMKCRKEHKEDASEGANEDTTTSMEKVKEEGAE</sequence>
<dbReference type="Ensembl" id="ENSPTXT00000026915.1">
    <property type="protein sequence ID" value="ENSPTXP00000026108.1"/>
    <property type="gene ID" value="ENSPTXG00000018120.1"/>
</dbReference>
<dbReference type="PANTHER" id="PTHR45659">
    <property type="entry name" value="HOMEOBOX PROTEIN HOX"/>
    <property type="match status" value="1"/>
</dbReference>
<dbReference type="InterPro" id="IPR020479">
    <property type="entry name" value="HD_metazoa"/>
</dbReference>
<dbReference type="PROSITE" id="PS50071">
    <property type="entry name" value="HOMEOBOX_2"/>
    <property type="match status" value="1"/>
</dbReference>
<feature type="region of interest" description="Disordered" evidence="13">
    <location>
        <begin position="188"/>
        <end position="214"/>
    </location>
</feature>
<evidence type="ECO:0000256" key="5">
    <source>
        <dbReference type="ARBA" id="ARBA00023015"/>
    </source>
</evidence>
<keyword evidence="16" id="KW-1185">Reference proteome</keyword>
<dbReference type="AlphaFoldDB" id="A0A670ZTJ0"/>
<comment type="similarity">
    <text evidence="3">Belongs to the Antp homeobox family.</text>
</comment>
<evidence type="ECO:0000256" key="7">
    <source>
        <dbReference type="ARBA" id="ARBA00023155"/>
    </source>
</evidence>
<accession>A0A670ZTJ0</accession>
<comment type="function">
    <text evidence="1">Sequence-specific transcription factor which is part of a developmental regulatory system that provides cells with specific positional identities on the anterior-posterior axis.</text>
</comment>
<keyword evidence="4" id="KW-0217">Developmental protein</keyword>
<reference evidence="15" key="2">
    <citation type="submission" date="2025-09" db="UniProtKB">
        <authorList>
            <consortium name="Ensembl"/>
        </authorList>
    </citation>
    <scope>IDENTIFICATION</scope>
</reference>
<dbReference type="GO" id="GO:0009952">
    <property type="term" value="P:anterior/posterior pattern specification"/>
    <property type="evidence" value="ECO:0007669"/>
    <property type="project" value="TreeGrafter"/>
</dbReference>
<protein>
    <recommendedName>
        <fullName evidence="10">Homeobox protein Hox-A7</fullName>
    </recommendedName>
</protein>
<dbReference type="Gene3D" id="1.10.10.60">
    <property type="entry name" value="Homeodomain-like"/>
    <property type="match status" value="1"/>
</dbReference>
<keyword evidence="5" id="KW-0805">Transcription regulation</keyword>
<proteinExistence type="inferred from homology"/>
<evidence type="ECO:0000256" key="2">
    <source>
        <dbReference type="ARBA" id="ARBA00004123"/>
    </source>
</evidence>
<dbReference type="GeneTree" id="ENSGT00940000161013"/>
<evidence type="ECO:0000256" key="1">
    <source>
        <dbReference type="ARBA" id="ARBA00003263"/>
    </source>
</evidence>
<organism evidence="15 16">
    <name type="scientific">Pseudonaja textilis</name>
    <name type="common">Eastern brown snake</name>
    <dbReference type="NCBI Taxonomy" id="8673"/>
    <lineage>
        <taxon>Eukaryota</taxon>
        <taxon>Metazoa</taxon>
        <taxon>Chordata</taxon>
        <taxon>Craniata</taxon>
        <taxon>Vertebrata</taxon>
        <taxon>Euteleostomi</taxon>
        <taxon>Lepidosauria</taxon>
        <taxon>Squamata</taxon>
        <taxon>Bifurcata</taxon>
        <taxon>Unidentata</taxon>
        <taxon>Episquamata</taxon>
        <taxon>Toxicofera</taxon>
        <taxon>Serpentes</taxon>
        <taxon>Colubroidea</taxon>
        <taxon>Elapidae</taxon>
        <taxon>Hydrophiinae</taxon>
        <taxon>Pseudonaja</taxon>
    </lineage>
</organism>
<evidence type="ECO:0000259" key="14">
    <source>
        <dbReference type="PROSITE" id="PS50071"/>
    </source>
</evidence>
<dbReference type="InterPro" id="IPR017970">
    <property type="entry name" value="Homeobox_CS"/>
</dbReference>
<evidence type="ECO:0000256" key="6">
    <source>
        <dbReference type="ARBA" id="ARBA00023125"/>
    </source>
</evidence>
<dbReference type="PANTHER" id="PTHR45659:SF12">
    <property type="entry name" value="HOMEOBOX PROTEIN HOX-A7"/>
    <property type="match status" value="1"/>
</dbReference>
<dbReference type="SUPFAM" id="SSF46689">
    <property type="entry name" value="Homeodomain-like"/>
    <property type="match status" value="1"/>
</dbReference>
<dbReference type="GO" id="GO:0000978">
    <property type="term" value="F:RNA polymerase II cis-regulatory region sequence-specific DNA binding"/>
    <property type="evidence" value="ECO:0007669"/>
    <property type="project" value="TreeGrafter"/>
</dbReference>
<keyword evidence="8" id="KW-0804">Transcription</keyword>
<dbReference type="Pfam" id="PF00046">
    <property type="entry name" value="Homeodomain"/>
    <property type="match status" value="1"/>
</dbReference>